<evidence type="ECO:0000256" key="8">
    <source>
        <dbReference type="SAM" id="Phobius"/>
    </source>
</evidence>
<dbReference type="InterPro" id="IPR038731">
    <property type="entry name" value="RgtA/B/C-like"/>
</dbReference>
<feature type="transmembrane region" description="Helical" evidence="8">
    <location>
        <begin position="71"/>
        <end position="92"/>
    </location>
</feature>
<keyword evidence="11" id="KW-1185">Reference proteome</keyword>
<proteinExistence type="predicted"/>
<evidence type="ECO:0000256" key="4">
    <source>
        <dbReference type="ARBA" id="ARBA00022679"/>
    </source>
</evidence>
<feature type="transmembrane region" description="Helical" evidence="8">
    <location>
        <begin position="193"/>
        <end position="212"/>
    </location>
</feature>
<dbReference type="Pfam" id="PF13231">
    <property type="entry name" value="PMT_2"/>
    <property type="match status" value="1"/>
</dbReference>
<evidence type="ECO:0000256" key="1">
    <source>
        <dbReference type="ARBA" id="ARBA00004651"/>
    </source>
</evidence>
<sequence length="489" mass="52472">MQRETPPFAARPVLAAVLVQVVLLSAASQGYGYHRDELYFRMLHPSWGYFDEPPLTPLLAHVFRALADQPWALRIPATVATAVSVVVIALIARELGGERGAQALAAWGYAFASVPLVMGHTLLTSSIDLPVWPAMLLFVIRAQLRGRPRWWLAAGVVAGVSTYNKLLVAVLVAALVAGVLISGPRRVLWSRHVLAGGLLALLIAAPNIAYQATHDWPQLTMGRALADHNAGDVHAQMWPFLLLMLGPPLVPIWVAGLVALARRPQWRPVRFLVPSFGVLLVLVFLMGSQLYYPLGLLAVVYAAGCVPAAAWMRTRARRGWVVAAVLVNALVSVVVALPLIPLTALGSTPVPDINQAAQDSVGWPVYVRQIAGVYRTLTPDERGQAIAFASNYGEAGAVDRYGGGYGLPAVYSGQNQLYFQGRPPDSATIAVVVGGQLDDLRGWFASCAVHARLDNGVGVDNEEQGEPVAVCRGPVGGWATVWPHTKHAD</sequence>
<keyword evidence="5 8" id="KW-0812">Transmembrane</keyword>
<feature type="transmembrane region" description="Helical" evidence="8">
    <location>
        <begin position="292"/>
        <end position="312"/>
    </location>
</feature>
<dbReference type="InterPro" id="IPR050297">
    <property type="entry name" value="LipidA_mod_glycosyltrf_83"/>
</dbReference>
<feature type="transmembrane region" description="Helical" evidence="8">
    <location>
        <begin position="237"/>
        <end position="261"/>
    </location>
</feature>
<dbReference type="RefSeq" id="WP_269445099.1">
    <property type="nucleotide sequence ID" value="NZ_CP097463.1"/>
</dbReference>
<keyword evidence="2" id="KW-1003">Cell membrane</keyword>
<evidence type="ECO:0000256" key="2">
    <source>
        <dbReference type="ARBA" id="ARBA00022475"/>
    </source>
</evidence>
<organism evidence="10 11">
    <name type="scientific">Jatrophihabitans cynanchi</name>
    <dbReference type="NCBI Taxonomy" id="2944128"/>
    <lineage>
        <taxon>Bacteria</taxon>
        <taxon>Bacillati</taxon>
        <taxon>Actinomycetota</taxon>
        <taxon>Actinomycetes</taxon>
        <taxon>Jatrophihabitantales</taxon>
        <taxon>Jatrophihabitantaceae</taxon>
        <taxon>Jatrophihabitans</taxon>
    </lineage>
</organism>
<feature type="transmembrane region" description="Helical" evidence="8">
    <location>
        <begin position="104"/>
        <end position="123"/>
    </location>
</feature>
<evidence type="ECO:0000256" key="3">
    <source>
        <dbReference type="ARBA" id="ARBA00022676"/>
    </source>
</evidence>
<name>A0ABY7K3I4_9ACTN</name>
<protein>
    <submittedName>
        <fullName evidence="10">Glycosyltransferase family 39 protein</fullName>
    </submittedName>
</protein>
<reference evidence="10" key="1">
    <citation type="submission" date="2022-05" db="EMBL/GenBank/DDBJ databases">
        <title>Jatrophihabitans sp. SB3-54 whole genome sequence.</title>
        <authorList>
            <person name="Suh M.K."/>
            <person name="Eom M.K."/>
            <person name="Kim J.S."/>
            <person name="Kim H.S."/>
            <person name="Do H.E."/>
            <person name="Shin Y.K."/>
            <person name="Lee J.-S."/>
        </authorList>
    </citation>
    <scope>NUCLEOTIDE SEQUENCE</scope>
    <source>
        <strain evidence="10">SB3-54</strain>
    </source>
</reference>
<evidence type="ECO:0000256" key="6">
    <source>
        <dbReference type="ARBA" id="ARBA00022989"/>
    </source>
</evidence>
<comment type="subcellular location">
    <subcellularLocation>
        <location evidence="1">Cell membrane</location>
        <topology evidence="1">Multi-pass membrane protein</topology>
    </subcellularLocation>
</comment>
<evidence type="ECO:0000259" key="9">
    <source>
        <dbReference type="Pfam" id="PF13231"/>
    </source>
</evidence>
<evidence type="ECO:0000256" key="5">
    <source>
        <dbReference type="ARBA" id="ARBA00022692"/>
    </source>
</evidence>
<keyword evidence="4" id="KW-0808">Transferase</keyword>
<evidence type="ECO:0000313" key="11">
    <source>
        <dbReference type="Proteomes" id="UP001164693"/>
    </source>
</evidence>
<evidence type="ECO:0000256" key="7">
    <source>
        <dbReference type="ARBA" id="ARBA00023136"/>
    </source>
</evidence>
<dbReference type="PANTHER" id="PTHR33908">
    <property type="entry name" value="MANNOSYLTRANSFERASE YKCB-RELATED"/>
    <property type="match status" value="1"/>
</dbReference>
<accession>A0ABY7K3I4</accession>
<keyword evidence="6 8" id="KW-1133">Transmembrane helix</keyword>
<feature type="domain" description="Glycosyltransferase RgtA/B/C/D-like" evidence="9">
    <location>
        <begin position="51"/>
        <end position="210"/>
    </location>
</feature>
<evidence type="ECO:0000313" key="10">
    <source>
        <dbReference type="EMBL" id="WAX58560.1"/>
    </source>
</evidence>
<dbReference type="EMBL" id="CP097463">
    <property type="protein sequence ID" value="WAX58560.1"/>
    <property type="molecule type" value="Genomic_DNA"/>
</dbReference>
<gene>
    <name evidence="10" type="ORF">M6B22_07290</name>
</gene>
<keyword evidence="3" id="KW-0328">Glycosyltransferase</keyword>
<keyword evidence="7 8" id="KW-0472">Membrane</keyword>
<dbReference type="PANTHER" id="PTHR33908:SF11">
    <property type="entry name" value="MEMBRANE PROTEIN"/>
    <property type="match status" value="1"/>
</dbReference>
<feature type="transmembrane region" description="Helical" evidence="8">
    <location>
        <begin position="150"/>
        <end position="181"/>
    </location>
</feature>
<feature type="transmembrane region" description="Helical" evidence="8">
    <location>
        <begin position="268"/>
        <end position="286"/>
    </location>
</feature>
<feature type="transmembrane region" description="Helical" evidence="8">
    <location>
        <begin position="319"/>
        <end position="340"/>
    </location>
</feature>
<dbReference type="Proteomes" id="UP001164693">
    <property type="component" value="Chromosome"/>
</dbReference>